<feature type="region of interest" description="Disordered" evidence="1">
    <location>
        <begin position="1"/>
        <end position="43"/>
    </location>
</feature>
<dbReference type="Pfam" id="PF08410">
    <property type="entry name" value="DUF1737"/>
    <property type="match status" value="1"/>
</dbReference>
<evidence type="ECO:0000256" key="1">
    <source>
        <dbReference type="SAM" id="MobiDB-lite"/>
    </source>
</evidence>
<feature type="compositionally biased region" description="Low complexity" evidence="1">
    <location>
        <begin position="19"/>
        <end position="43"/>
    </location>
</feature>
<name>A0A6J6HK58_9ZZZZ</name>
<reference evidence="3" key="1">
    <citation type="submission" date="2020-05" db="EMBL/GenBank/DDBJ databases">
        <authorList>
            <person name="Chiriac C."/>
            <person name="Salcher M."/>
            <person name="Ghai R."/>
            <person name="Kavagutti S V."/>
        </authorList>
    </citation>
    <scope>NUCLEOTIDE SEQUENCE</scope>
</reference>
<dbReference type="AlphaFoldDB" id="A0A6J6HK58"/>
<organism evidence="3">
    <name type="scientific">freshwater metagenome</name>
    <dbReference type="NCBI Taxonomy" id="449393"/>
    <lineage>
        <taxon>unclassified sequences</taxon>
        <taxon>metagenomes</taxon>
        <taxon>ecological metagenomes</taxon>
    </lineage>
</organism>
<proteinExistence type="predicted"/>
<accession>A0A6J6HK58</accession>
<dbReference type="EMBL" id="CAEZUW010000072">
    <property type="protein sequence ID" value="CAB4613326.1"/>
    <property type="molecule type" value="Genomic_DNA"/>
</dbReference>
<evidence type="ECO:0000259" key="2">
    <source>
        <dbReference type="Pfam" id="PF08410"/>
    </source>
</evidence>
<gene>
    <name evidence="3" type="ORF">UFOPK1855_00549</name>
</gene>
<feature type="domain" description="DUF1737" evidence="2">
    <location>
        <begin position="107"/>
        <end position="155"/>
    </location>
</feature>
<evidence type="ECO:0000313" key="3">
    <source>
        <dbReference type="EMBL" id="CAB4613326.1"/>
    </source>
</evidence>
<sequence>MNGWKIKVGLHQNKHMTTPRKPAASSAPKTAAKPATRAAAAKPVAKTVAKPAAKPAVKAPVKAAPKVAAKAPVKAAPKAAPKAAAKPAAKPAPKAAKPAKVVIDTTKRYKFLSGIDDSIFCQRVSDHLDAGYELAGSPTMVVKGSTVYVGQAIVRKATKKVAKRKKK</sequence>
<dbReference type="InterPro" id="IPR013619">
    <property type="entry name" value="DUF1737"/>
</dbReference>
<protein>
    <submittedName>
        <fullName evidence="3">Unannotated protein</fullName>
    </submittedName>
</protein>
<feature type="region of interest" description="Disordered" evidence="1">
    <location>
        <begin position="72"/>
        <end position="99"/>
    </location>
</feature>